<sequence>MAGEFRVGALGGAPLGADSAAADVANSAAEAAAEAAEAALEDRCRILEERFELSRREIEIMDLFAQSRSANWIADALVISKNTVHSHLRAIYTKLDVHTRQELLDTLCDLFIEKYHYWH</sequence>
<keyword evidence="3" id="KW-0804">Transcription</keyword>
<keyword evidence="2" id="KW-0238">DNA-binding</keyword>
<dbReference type="SMART" id="SM00421">
    <property type="entry name" value="HTH_LUXR"/>
    <property type="match status" value="1"/>
</dbReference>
<feature type="domain" description="HTH luxR-type" evidence="5">
    <location>
        <begin position="46"/>
        <end position="111"/>
    </location>
</feature>
<feature type="coiled-coil region" evidence="4">
    <location>
        <begin position="30"/>
        <end position="57"/>
    </location>
</feature>
<keyword evidence="7" id="KW-1185">Reference proteome</keyword>
<protein>
    <submittedName>
        <fullName evidence="6">Helix-turn-helix transcriptional regulator</fullName>
    </submittedName>
</protein>
<keyword evidence="1" id="KW-0805">Transcription regulation</keyword>
<keyword evidence="4" id="KW-0175">Coiled coil</keyword>
<dbReference type="CDD" id="cd06170">
    <property type="entry name" value="LuxR_C_like"/>
    <property type="match status" value="1"/>
</dbReference>
<evidence type="ECO:0000259" key="5">
    <source>
        <dbReference type="PROSITE" id="PS50043"/>
    </source>
</evidence>
<evidence type="ECO:0000313" key="7">
    <source>
        <dbReference type="Proteomes" id="UP001349994"/>
    </source>
</evidence>
<dbReference type="PROSITE" id="PS50043">
    <property type="entry name" value="HTH_LUXR_2"/>
    <property type="match status" value="1"/>
</dbReference>
<comment type="caution">
    <text evidence="6">The sequence shown here is derived from an EMBL/GenBank/DDBJ whole genome shotgun (WGS) entry which is preliminary data.</text>
</comment>
<dbReference type="Pfam" id="PF00196">
    <property type="entry name" value="GerE"/>
    <property type="match status" value="1"/>
</dbReference>
<dbReference type="Proteomes" id="UP001349994">
    <property type="component" value="Unassembled WGS sequence"/>
</dbReference>
<evidence type="ECO:0000256" key="3">
    <source>
        <dbReference type="ARBA" id="ARBA00023163"/>
    </source>
</evidence>
<dbReference type="RefSeq" id="WP_338209180.1">
    <property type="nucleotide sequence ID" value="NZ_JAYMFF010000003.1"/>
</dbReference>
<evidence type="ECO:0000256" key="2">
    <source>
        <dbReference type="ARBA" id="ARBA00023125"/>
    </source>
</evidence>
<proteinExistence type="predicted"/>
<dbReference type="PANTHER" id="PTHR44688:SF16">
    <property type="entry name" value="DNA-BINDING TRANSCRIPTIONAL ACTIVATOR DEVR_DOSR"/>
    <property type="match status" value="1"/>
</dbReference>
<evidence type="ECO:0000256" key="1">
    <source>
        <dbReference type="ARBA" id="ARBA00023015"/>
    </source>
</evidence>
<accession>A0ABU6IGA4</accession>
<dbReference type="InterPro" id="IPR000792">
    <property type="entry name" value="Tscrpt_reg_LuxR_C"/>
</dbReference>
<dbReference type="SUPFAM" id="SSF46894">
    <property type="entry name" value="C-terminal effector domain of the bipartite response regulators"/>
    <property type="match status" value="1"/>
</dbReference>
<name>A0ABU6IGA4_9ACTN</name>
<organism evidence="6 7">
    <name type="scientific">Adlercreutzia wanghongyangiae</name>
    <dbReference type="NCBI Taxonomy" id="3111451"/>
    <lineage>
        <taxon>Bacteria</taxon>
        <taxon>Bacillati</taxon>
        <taxon>Actinomycetota</taxon>
        <taxon>Coriobacteriia</taxon>
        <taxon>Eggerthellales</taxon>
        <taxon>Eggerthellaceae</taxon>
        <taxon>Adlercreutzia</taxon>
    </lineage>
</organism>
<dbReference type="EMBL" id="JAYMFF010000003">
    <property type="protein sequence ID" value="MEC4175416.1"/>
    <property type="molecule type" value="Genomic_DNA"/>
</dbReference>
<evidence type="ECO:0000313" key="6">
    <source>
        <dbReference type="EMBL" id="MEC4175416.1"/>
    </source>
</evidence>
<dbReference type="InterPro" id="IPR036388">
    <property type="entry name" value="WH-like_DNA-bd_sf"/>
</dbReference>
<dbReference type="Gene3D" id="1.10.10.10">
    <property type="entry name" value="Winged helix-like DNA-binding domain superfamily/Winged helix DNA-binding domain"/>
    <property type="match status" value="1"/>
</dbReference>
<dbReference type="InterPro" id="IPR016032">
    <property type="entry name" value="Sig_transdc_resp-reg_C-effctor"/>
</dbReference>
<dbReference type="PRINTS" id="PR00038">
    <property type="entry name" value="HTHLUXR"/>
</dbReference>
<gene>
    <name evidence="6" type="ORF">VIN30_03010</name>
</gene>
<dbReference type="PANTHER" id="PTHR44688">
    <property type="entry name" value="DNA-BINDING TRANSCRIPTIONAL ACTIVATOR DEVR_DOSR"/>
    <property type="match status" value="1"/>
</dbReference>
<reference evidence="6 7" key="1">
    <citation type="submission" date="2024-01" db="EMBL/GenBank/DDBJ databases">
        <title>novel species in genus Adlercreutzia.</title>
        <authorList>
            <person name="Liu X."/>
        </authorList>
    </citation>
    <scope>NUCLEOTIDE SEQUENCE [LARGE SCALE GENOMIC DNA]</scope>
    <source>
        <strain evidence="6 7">R7</strain>
    </source>
</reference>
<evidence type="ECO:0000256" key="4">
    <source>
        <dbReference type="SAM" id="Coils"/>
    </source>
</evidence>